<dbReference type="InterPro" id="IPR036597">
    <property type="entry name" value="Fido-like_dom_sf"/>
</dbReference>
<accession>A0ABD2ISU7</accession>
<evidence type="ECO:0000313" key="2">
    <source>
        <dbReference type="EMBL" id="KAL3082633.1"/>
    </source>
</evidence>
<feature type="domain" description="Fido" evidence="1">
    <location>
        <begin position="25"/>
        <end position="93"/>
    </location>
</feature>
<dbReference type="Gene3D" id="1.10.3290.10">
    <property type="entry name" value="Fido-like domain"/>
    <property type="match status" value="1"/>
</dbReference>
<name>A0ABD2ISU7_9BILA</name>
<keyword evidence="3" id="KW-1185">Reference proteome</keyword>
<gene>
    <name evidence="2" type="ORF">niasHT_031344</name>
</gene>
<organism evidence="2 3">
    <name type="scientific">Heterodera trifolii</name>
    <dbReference type="NCBI Taxonomy" id="157864"/>
    <lineage>
        <taxon>Eukaryota</taxon>
        <taxon>Metazoa</taxon>
        <taxon>Ecdysozoa</taxon>
        <taxon>Nematoda</taxon>
        <taxon>Chromadorea</taxon>
        <taxon>Rhabditida</taxon>
        <taxon>Tylenchina</taxon>
        <taxon>Tylenchomorpha</taxon>
        <taxon>Tylenchoidea</taxon>
        <taxon>Heteroderidae</taxon>
        <taxon>Heteroderinae</taxon>
        <taxon>Heterodera</taxon>
    </lineage>
</organism>
<sequence>MFLHDRDLLKRMQNTTALFENKNSLTEEDIQKLNALAMNSAIGAGVYRTRLVQVGDYVAIPHEKVPAAMKELIKQINQPTDAEGFKKMAITAHLELYHPILLESKDELKYLGCINAYTLETEDNDFIKSDARMQQFLGDIIRSANELPFSS</sequence>
<dbReference type="Pfam" id="PF02661">
    <property type="entry name" value="Fic"/>
    <property type="match status" value="1"/>
</dbReference>
<dbReference type="InterPro" id="IPR003812">
    <property type="entry name" value="Fido"/>
</dbReference>
<proteinExistence type="predicted"/>
<protein>
    <recommendedName>
        <fullName evidence="1">Fido domain-containing protein</fullName>
    </recommendedName>
</protein>
<dbReference type="Proteomes" id="UP001620626">
    <property type="component" value="Unassembled WGS sequence"/>
</dbReference>
<evidence type="ECO:0000313" key="3">
    <source>
        <dbReference type="Proteomes" id="UP001620626"/>
    </source>
</evidence>
<comment type="caution">
    <text evidence="2">The sequence shown here is derived from an EMBL/GenBank/DDBJ whole genome shotgun (WGS) entry which is preliminary data.</text>
</comment>
<evidence type="ECO:0000259" key="1">
    <source>
        <dbReference type="Pfam" id="PF02661"/>
    </source>
</evidence>
<dbReference type="AlphaFoldDB" id="A0ABD2ISU7"/>
<dbReference type="EMBL" id="JBICBT010001103">
    <property type="protein sequence ID" value="KAL3082633.1"/>
    <property type="molecule type" value="Genomic_DNA"/>
</dbReference>
<dbReference type="SUPFAM" id="SSF140931">
    <property type="entry name" value="Fic-like"/>
    <property type="match status" value="1"/>
</dbReference>
<reference evidence="2 3" key="1">
    <citation type="submission" date="2024-10" db="EMBL/GenBank/DDBJ databases">
        <authorList>
            <person name="Kim D."/>
        </authorList>
    </citation>
    <scope>NUCLEOTIDE SEQUENCE [LARGE SCALE GENOMIC DNA]</scope>
    <source>
        <strain evidence="2">BH-2024</strain>
    </source>
</reference>